<evidence type="ECO:0000313" key="4">
    <source>
        <dbReference type="Proteomes" id="UP000439903"/>
    </source>
</evidence>
<feature type="transmembrane region" description="Helical" evidence="2">
    <location>
        <begin position="51"/>
        <end position="71"/>
    </location>
</feature>
<organism evidence="3 4">
    <name type="scientific">Gigaspora margarita</name>
    <dbReference type="NCBI Taxonomy" id="4874"/>
    <lineage>
        <taxon>Eukaryota</taxon>
        <taxon>Fungi</taxon>
        <taxon>Fungi incertae sedis</taxon>
        <taxon>Mucoromycota</taxon>
        <taxon>Glomeromycotina</taxon>
        <taxon>Glomeromycetes</taxon>
        <taxon>Diversisporales</taxon>
        <taxon>Gigasporaceae</taxon>
        <taxon>Gigaspora</taxon>
    </lineage>
</organism>
<comment type="caution">
    <text evidence="3">The sequence shown here is derived from an EMBL/GenBank/DDBJ whole genome shotgun (WGS) entry which is preliminary data.</text>
</comment>
<protein>
    <submittedName>
        <fullName evidence="3">Uncharacterized protein</fullName>
    </submittedName>
</protein>
<feature type="compositionally biased region" description="Basic residues" evidence="1">
    <location>
        <begin position="195"/>
        <end position="206"/>
    </location>
</feature>
<dbReference type="Proteomes" id="UP000439903">
    <property type="component" value="Unassembled WGS sequence"/>
</dbReference>
<feature type="transmembrane region" description="Helical" evidence="2">
    <location>
        <begin position="83"/>
        <end position="101"/>
    </location>
</feature>
<name>A0A8H4AHT8_GIGMA</name>
<feature type="transmembrane region" description="Helical" evidence="2">
    <location>
        <begin position="136"/>
        <end position="157"/>
    </location>
</feature>
<gene>
    <name evidence="3" type="ORF">F8M41_020811</name>
</gene>
<dbReference type="EMBL" id="WTPW01000587">
    <property type="protein sequence ID" value="KAF0497059.1"/>
    <property type="molecule type" value="Genomic_DNA"/>
</dbReference>
<accession>A0A8H4AHT8</accession>
<feature type="transmembrane region" description="Helical" evidence="2">
    <location>
        <begin position="9"/>
        <end position="31"/>
    </location>
</feature>
<proteinExistence type="predicted"/>
<feature type="region of interest" description="Disordered" evidence="1">
    <location>
        <begin position="189"/>
        <end position="208"/>
    </location>
</feature>
<keyword evidence="4" id="KW-1185">Reference proteome</keyword>
<dbReference type="OrthoDB" id="2409986at2759"/>
<sequence length="228" mass="25478">MKSRARRNIVAAILGTPLLLLSIICPILEITKFVNLRNELEYEDTIIEYCYLGLTVSIPMCLLISGIYHKCRLKAFLEIAREGIIPAVIAWTIIAVIYTILTKNELDGIPPNCPSSATYSTSITFDACRIRLANLISMWLFEFFGILWTIAHCIGLLPKSSNRNSNITIDGEFEDLDAYSDDELAAEKLKNGGGKGKRRGNSHSKGRGILNMHRAKEDAIMGRKIEFP</sequence>
<reference evidence="3 4" key="1">
    <citation type="journal article" date="2019" name="Environ. Microbiol.">
        <title>At the nexus of three kingdoms: the genome of the mycorrhizal fungus Gigaspora margarita provides insights into plant, endobacterial and fungal interactions.</title>
        <authorList>
            <person name="Venice F."/>
            <person name="Ghignone S."/>
            <person name="Salvioli di Fossalunga A."/>
            <person name="Amselem J."/>
            <person name="Novero M."/>
            <person name="Xianan X."/>
            <person name="Sedzielewska Toro K."/>
            <person name="Morin E."/>
            <person name="Lipzen A."/>
            <person name="Grigoriev I.V."/>
            <person name="Henrissat B."/>
            <person name="Martin F.M."/>
            <person name="Bonfante P."/>
        </authorList>
    </citation>
    <scope>NUCLEOTIDE SEQUENCE [LARGE SCALE GENOMIC DNA]</scope>
    <source>
        <strain evidence="3 4">BEG34</strain>
    </source>
</reference>
<dbReference type="AlphaFoldDB" id="A0A8H4AHT8"/>
<keyword evidence="2" id="KW-1133">Transmembrane helix</keyword>
<evidence type="ECO:0000256" key="1">
    <source>
        <dbReference type="SAM" id="MobiDB-lite"/>
    </source>
</evidence>
<keyword evidence="2" id="KW-0472">Membrane</keyword>
<keyword evidence="2" id="KW-0812">Transmembrane</keyword>
<evidence type="ECO:0000313" key="3">
    <source>
        <dbReference type="EMBL" id="KAF0497059.1"/>
    </source>
</evidence>
<evidence type="ECO:0000256" key="2">
    <source>
        <dbReference type="SAM" id="Phobius"/>
    </source>
</evidence>